<name>A0A0M3V8W2_9GAMM</name>
<evidence type="ECO:0000256" key="1">
    <source>
        <dbReference type="ARBA" id="ARBA00022490"/>
    </source>
</evidence>
<evidence type="ECO:0000256" key="8">
    <source>
        <dbReference type="ARBA" id="ARBA00023317"/>
    </source>
</evidence>
<dbReference type="GO" id="GO:0006523">
    <property type="term" value="P:alanine biosynthetic process"/>
    <property type="evidence" value="ECO:0007669"/>
    <property type="project" value="InterPro"/>
</dbReference>
<dbReference type="SUPFAM" id="SSF50692">
    <property type="entry name" value="ADC-like"/>
    <property type="match status" value="1"/>
</dbReference>
<comment type="function">
    <text evidence="9">Catalyzes the pyruvoyl-dependent decarboxylation of aspartate to produce beta-alanine.</text>
</comment>
<evidence type="ECO:0000256" key="6">
    <source>
        <dbReference type="ARBA" id="ARBA00023239"/>
    </source>
</evidence>
<evidence type="ECO:0000256" key="3">
    <source>
        <dbReference type="ARBA" id="ARBA00022793"/>
    </source>
</evidence>
<evidence type="ECO:0000256" key="9">
    <source>
        <dbReference type="HAMAP-Rule" id="MF_00446"/>
    </source>
</evidence>
<evidence type="ECO:0000256" key="7">
    <source>
        <dbReference type="ARBA" id="ARBA00023270"/>
    </source>
</evidence>
<dbReference type="PANTHER" id="PTHR21012">
    <property type="entry name" value="ASPARTATE 1-DECARBOXYLASE"/>
    <property type="match status" value="1"/>
</dbReference>
<dbReference type="STRING" id="45610.AOC03_07320"/>
<keyword evidence="7 9" id="KW-0704">Schiff base</keyword>
<feature type="binding site" evidence="9 11">
    <location>
        <position position="57"/>
    </location>
    <ligand>
        <name>substrate</name>
    </ligand>
</feature>
<evidence type="ECO:0000256" key="5">
    <source>
        <dbReference type="ARBA" id="ARBA00023145"/>
    </source>
</evidence>
<evidence type="ECO:0000256" key="2">
    <source>
        <dbReference type="ARBA" id="ARBA00022655"/>
    </source>
</evidence>
<feature type="chain" id="PRO_5011837137" description="Aspartate 1-decarboxylase beta chain" evidence="9 13">
    <location>
        <begin position="1"/>
        <end position="24"/>
    </location>
</feature>
<dbReference type="KEGG" id="pur:AOC03_07320"/>
<comment type="subcellular location">
    <subcellularLocation>
        <location evidence="9">Cytoplasm</location>
    </subcellularLocation>
</comment>
<evidence type="ECO:0000256" key="10">
    <source>
        <dbReference type="PIRSR" id="PIRSR006246-1"/>
    </source>
</evidence>
<dbReference type="OrthoDB" id="9803983at2"/>
<accession>A0A0M3V8W2</accession>
<feature type="binding site" evidence="9 11">
    <location>
        <begin position="73"/>
        <end position="75"/>
    </location>
    <ligand>
        <name>substrate</name>
    </ligand>
</feature>
<feature type="modified residue" description="Pyruvic acid (Ser)" evidence="9 12">
    <location>
        <position position="25"/>
    </location>
</feature>
<keyword evidence="2 9" id="KW-0566">Pantothenate biosynthesis</keyword>
<sequence length="126" mass="13860">MLLNMLKCKLHRARVTHAELHYEGSCGIDSDLLDLAGMRENESIDIYNVTNGKRFRTYAIRAESGSGIISLNGAAAHMADIGDIVIICAYAHFDEAEADTYLPKLVYCNEDNTVKDTANIIPVQVA</sequence>
<keyword evidence="6 9" id="KW-0456">Lyase</keyword>
<dbReference type="HAMAP" id="MF_00446">
    <property type="entry name" value="PanD"/>
    <property type="match status" value="1"/>
</dbReference>
<comment type="cofactor">
    <cofactor evidence="9 10">
        <name>pyruvate</name>
        <dbReference type="ChEBI" id="CHEBI:15361"/>
    </cofactor>
    <text evidence="9 10">Binds 1 pyruvoyl group covalently per subunit.</text>
</comment>
<dbReference type="CDD" id="cd06919">
    <property type="entry name" value="Asp_decarbox"/>
    <property type="match status" value="1"/>
</dbReference>
<keyword evidence="15" id="KW-1185">Reference proteome</keyword>
<evidence type="ECO:0000313" key="15">
    <source>
        <dbReference type="Proteomes" id="UP000059847"/>
    </source>
</evidence>
<keyword evidence="1 9" id="KW-0963">Cytoplasm</keyword>
<reference evidence="14 15" key="1">
    <citation type="submission" date="2015-09" db="EMBL/GenBank/DDBJ databases">
        <title>Complete genome of Psychrobacter urativorans R10.10B.</title>
        <authorList>
            <person name="See-Too W.S."/>
            <person name="Chan K.G."/>
        </authorList>
    </citation>
    <scope>NUCLEOTIDE SEQUENCE [LARGE SCALE GENOMIC DNA]</scope>
    <source>
        <strain evidence="14 15">R10.10B</strain>
    </source>
</reference>
<proteinExistence type="inferred from homology"/>
<comment type="pathway">
    <text evidence="9">Cofactor biosynthesis; (R)-pantothenate biosynthesis; beta-alanine from L-aspartate: step 1/1.</text>
</comment>
<dbReference type="EMBL" id="CP012678">
    <property type="protein sequence ID" value="ALF59873.1"/>
    <property type="molecule type" value="Genomic_DNA"/>
</dbReference>
<comment type="subunit">
    <text evidence="9">Heterooctamer of four alpha and four beta subunits.</text>
</comment>
<dbReference type="Pfam" id="PF02261">
    <property type="entry name" value="Asp_decarbox"/>
    <property type="match status" value="1"/>
</dbReference>
<dbReference type="RefSeq" id="WP_062534662.1">
    <property type="nucleotide sequence ID" value="NZ_CP012678.1"/>
</dbReference>
<evidence type="ECO:0000256" key="12">
    <source>
        <dbReference type="PIRSR" id="PIRSR006246-3"/>
    </source>
</evidence>
<evidence type="ECO:0000256" key="13">
    <source>
        <dbReference type="PIRSR" id="PIRSR006246-5"/>
    </source>
</evidence>
<evidence type="ECO:0000313" key="14">
    <source>
        <dbReference type="EMBL" id="ALF59873.1"/>
    </source>
</evidence>
<evidence type="ECO:0000256" key="4">
    <source>
        <dbReference type="ARBA" id="ARBA00022813"/>
    </source>
</evidence>
<protein>
    <recommendedName>
        <fullName evidence="9">Aspartate 1-decarboxylase</fullName>
        <ecNumber evidence="9">4.1.1.11</ecNumber>
    </recommendedName>
    <alternativeName>
        <fullName evidence="9">Aspartate alpha-decarboxylase</fullName>
    </alternativeName>
    <component>
        <recommendedName>
            <fullName evidence="9">Aspartate 1-decarboxylase beta chain</fullName>
        </recommendedName>
    </component>
    <component>
        <recommendedName>
            <fullName evidence="9">Aspartate 1-decarboxylase alpha chain</fullName>
        </recommendedName>
    </component>
</protein>
<feature type="active site" description="Proton donor" evidence="9 10">
    <location>
        <position position="58"/>
    </location>
</feature>
<comment type="PTM">
    <text evidence="9 12">Is synthesized initially as an inactive proenzyme, which is activated by self-cleavage at a specific serine bond to produce a beta-subunit with a hydroxyl group at its C-terminus and an alpha-subunit with a pyruvoyl group at its N-terminus.</text>
</comment>
<evidence type="ECO:0000256" key="11">
    <source>
        <dbReference type="PIRSR" id="PIRSR006246-2"/>
    </source>
</evidence>
<gene>
    <name evidence="9" type="primary">panD</name>
    <name evidence="14" type="ORF">AOC03_07320</name>
</gene>
<comment type="similarity">
    <text evidence="9">Belongs to the PanD family.</text>
</comment>
<dbReference type="GO" id="GO:0004068">
    <property type="term" value="F:aspartate 1-decarboxylase activity"/>
    <property type="evidence" value="ECO:0007669"/>
    <property type="project" value="UniProtKB-UniRule"/>
</dbReference>
<dbReference type="Proteomes" id="UP000059847">
    <property type="component" value="Chromosome"/>
</dbReference>
<dbReference type="PANTHER" id="PTHR21012:SF0">
    <property type="entry name" value="ASPARTATE 1-DECARBOXYLASE"/>
    <property type="match status" value="1"/>
</dbReference>
<feature type="chain" id="PRO_5011837139" description="Aspartate 1-decarboxylase alpha chain" evidence="9 13">
    <location>
        <begin position="25"/>
        <end position="126"/>
    </location>
</feature>
<dbReference type="InterPro" id="IPR003190">
    <property type="entry name" value="Asp_decarbox"/>
</dbReference>
<feature type="active site" description="Schiff-base intermediate with substrate; via pyruvic acid" evidence="9 10">
    <location>
        <position position="25"/>
    </location>
</feature>
<keyword evidence="8 9" id="KW-0670">Pyruvate</keyword>
<dbReference type="EC" id="4.1.1.11" evidence="9"/>
<keyword evidence="3 9" id="KW-0210">Decarboxylase</keyword>
<dbReference type="UniPathway" id="UPA00028">
    <property type="reaction ID" value="UER00002"/>
</dbReference>
<dbReference type="GO" id="GO:0005829">
    <property type="term" value="C:cytosol"/>
    <property type="evidence" value="ECO:0007669"/>
    <property type="project" value="TreeGrafter"/>
</dbReference>
<dbReference type="AlphaFoldDB" id="A0A0M3V8W2"/>
<dbReference type="GO" id="GO:0015940">
    <property type="term" value="P:pantothenate biosynthetic process"/>
    <property type="evidence" value="ECO:0007669"/>
    <property type="project" value="UniProtKB-UniRule"/>
</dbReference>
<keyword evidence="4 9" id="KW-0068">Autocatalytic cleavage</keyword>
<keyword evidence="5 9" id="KW-0865">Zymogen</keyword>
<organism evidence="14 15">
    <name type="scientific">Psychrobacter urativorans</name>
    <dbReference type="NCBI Taxonomy" id="45610"/>
    <lineage>
        <taxon>Bacteria</taxon>
        <taxon>Pseudomonadati</taxon>
        <taxon>Pseudomonadota</taxon>
        <taxon>Gammaproteobacteria</taxon>
        <taxon>Moraxellales</taxon>
        <taxon>Moraxellaceae</taxon>
        <taxon>Psychrobacter</taxon>
    </lineage>
</organism>
<dbReference type="NCBIfam" id="TIGR00223">
    <property type="entry name" value="panD"/>
    <property type="match status" value="1"/>
</dbReference>
<dbReference type="PIRSF" id="PIRSF006246">
    <property type="entry name" value="Asp_decarbox"/>
    <property type="match status" value="1"/>
</dbReference>
<dbReference type="Gene3D" id="2.40.40.20">
    <property type="match status" value="1"/>
</dbReference>
<dbReference type="InterPro" id="IPR009010">
    <property type="entry name" value="Asp_de-COase-like_dom_sf"/>
</dbReference>
<comment type="catalytic activity">
    <reaction evidence="9">
        <text>L-aspartate + H(+) = beta-alanine + CO2</text>
        <dbReference type="Rhea" id="RHEA:19497"/>
        <dbReference type="ChEBI" id="CHEBI:15378"/>
        <dbReference type="ChEBI" id="CHEBI:16526"/>
        <dbReference type="ChEBI" id="CHEBI:29991"/>
        <dbReference type="ChEBI" id="CHEBI:57966"/>
        <dbReference type="EC" id="4.1.1.11"/>
    </reaction>
</comment>